<feature type="region of interest" description="Disordered" evidence="5">
    <location>
        <begin position="1"/>
        <end position="73"/>
    </location>
</feature>
<dbReference type="SUPFAM" id="SSF57667">
    <property type="entry name" value="beta-beta-alpha zinc fingers"/>
    <property type="match status" value="1"/>
</dbReference>
<evidence type="ECO:0000256" key="1">
    <source>
        <dbReference type="ARBA" id="ARBA00022723"/>
    </source>
</evidence>
<evidence type="ECO:0000256" key="3">
    <source>
        <dbReference type="ARBA" id="ARBA00022833"/>
    </source>
</evidence>
<reference evidence="7" key="1">
    <citation type="submission" date="2021-02" db="EMBL/GenBank/DDBJ databases">
        <authorList>
            <person name="Nowell W R."/>
        </authorList>
    </citation>
    <scope>NUCLEOTIDE SEQUENCE</scope>
</reference>
<evidence type="ECO:0000313" key="9">
    <source>
        <dbReference type="Proteomes" id="UP000663887"/>
    </source>
</evidence>
<dbReference type="Pfam" id="PF02892">
    <property type="entry name" value="zf-BED"/>
    <property type="match status" value="1"/>
</dbReference>
<evidence type="ECO:0000313" key="7">
    <source>
        <dbReference type="EMBL" id="CAF2090129.1"/>
    </source>
</evidence>
<evidence type="ECO:0000256" key="4">
    <source>
        <dbReference type="PROSITE-ProRule" id="PRU00027"/>
    </source>
</evidence>
<keyword evidence="2 4" id="KW-0863">Zinc-finger</keyword>
<dbReference type="AlphaFoldDB" id="A0A816SN56"/>
<evidence type="ECO:0000313" key="8">
    <source>
        <dbReference type="EMBL" id="CAF4296208.1"/>
    </source>
</evidence>
<organism evidence="7 9">
    <name type="scientific">Rotaria magnacalcarata</name>
    <dbReference type="NCBI Taxonomy" id="392030"/>
    <lineage>
        <taxon>Eukaryota</taxon>
        <taxon>Metazoa</taxon>
        <taxon>Spiralia</taxon>
        <taxon>Gnathifera</taxon>
        <taxon>Rotifera</taxon>
        <taxon>Eurotatoria</taxon>
        <taxon>Bdelloidea</taxon>
        <taxon>Philodinida</taxon>
        <taxon>Philodinidae</taxon>
        <taxon>Rotaria</taxon>
    </lineage>
</organism>
<protein>
    <recommendedName>
        <fullName evidence="6">BED-type domain-containing protein</fullName>
    </recommendedName>
</protein>
<dbReference type="Proteomes" id="UP000663842">
    <property type="component" value="Unassembled WGS sequence"/>
</dbReference>
<keyword evidence="3" id="KW-0862">Zinc</keyword>
<keyword evidence="1" id="KW-0479">Metal-binding</keyword>
<evidence type="ECO:0000256" key="2">
    <source>
        <dbReference type="ARBA" id="ARBA00022771"/>
    </source>
</evidence>
<dbReference type="InterPro" id="IPR036236">
    <property type="entry name" value="Znf_C2H2_sf"/>
</dbReference>
<dbReference type="PROSITE" id="PS50808">
    <property type="entry name" value="ZF_BED"/>
    <property type="match status" value="1"/>
</dbReference>
<feature type="compositionally biased region" description="Low complexity" evidence="5">
    <location>
        <begin position="41"/>
        <end position="50"/>
    </location>
</feature>
<dbReference type="Proteomes" id="UP000663887">
    <property type="component" value="Unassembled WGS sequence"/>
</dbReference>
<name>A0A816SN56_9BILA</name>
<accession>A0A816SN56</accession>
<evidence type="ECO:0000256" key="5">
    <source>
        <dbReference type="SAM" id="MobiDB-lite"/>
    </source>
</evidence>
<dbReference type="EMBL" id="CAJOBF010010768">
    <property type="protein sequence ID" value="CAF4296208.1"/>
    <property type="molecule type" value="Genomic_DNA"/>
</dbReference>
<evidence type="ECO:0000259" key="6">
    <source>
        <dbReference type="PROSITE" id="PS50808"/>
    </source>
</evidence>
<gene>
    <name evidence="8" type="ORF">UXM345_LOCUS33154</name>
    <name evidence="7" type="ORF">XDN619_LOCUS16427</name>
</gene>
<feature type="compositionally biased region" description="Polar residues" evidence="5">
    <location>
        <begin position="64"/>
        <end position="73"/>
    </location>
</feature>
<feature type="compositionally biased region" description="Polar residues" evidence="5">
    <location>
        <begin position="25"/>
        <end position="40"/>
    </location>
</feature>
<sequence>MKRKIKPNNTNQNEQPTDNFDEDTNSTTAATVEMQNNNQPTTRATTTTTTVSNPMLASSSSSSTQCAITGRKSSSHVWQYAKKSDDGKCAMCKLCNYTCTSLSHSTSTMSYHLIRKHKKHDLLLNTTASSLSKKIRISEHVKK</sequence>
<comment type="caution">
    <text evidence="7">The sequence shown here is derived from an EMBL/GenBank/DDBJ whole genome shotgun (WGS) entry which is preliminary data.</text>
</comment>
<proteinExistence type="predicted"/>
<dbReference type="GO" id="GO:0003677">
    <property type="term" value="F:DNA binding"/>
    <property type="evidence" value="ECO:0007669"/>
    <property type="project" value="InterPro"/>
</dbReference>
<dbReference type="EMBL" id="CAJNRG010006961">
    <property type="protein sequence ID" value="CAF2090129.1"/>
    <property type="molecule type" value="Genomic_DNA"/>
</dbReference>
<dbReference type="InterPro" id="IPR003656">
    <property type="entry name" value="Znf_BED"/>
</dbReference>
<feature type="compositionally biased region" description="Polar residues" evidence="5">
    <location>
        <begin position="7"/>
        <end position="18"/>
    </location>
</feature>
<feature type="domain" description="BED-type" evidence="6">
    <location>
        <begin position="72"/>
        <end position="119"/>
    </location>
</feature>
<dbReference type="GO" id="GO:0008270">
    <property type="term" value="F:zinc ion binding"/>
    <property type="evidence" value="ECO:0007669"/>
    <property type="project" value="UniProtKB-KW"/>
</dbReference>